<dbReference type="InterPro" id="IPR001827">
    <property type="entry name" value="Homeobox_Antennapedia_CS"/>
</dbReference>
<keyword evidence="7" id="KW-0804">Transcription</keyword>
<dbReference type="Gene3D" id="1.10.10.60">
    <property type="entry name" value="Homeodomain-like"/>
    <property type="match status" value="1"/>
</dbReference>
<keyword evidence="6 9" id="KW-0371">Homeobox</keyword>
<dbReference type="SUPFAM" id="SSF46689">
    <property type="entry name" value="Homeodomain-like"/>
    <property type="match status" value="1"/>
</dbReference>
<evidence type="ECO:0000256" key="9">
    <source>
        <dbReference type="PROSITE-ProRule" id="PRU00108"/>
    </source>
</evidence>
<dbReference type="PROSITE" id="PS00027">
    <property type="entry name" value="HOMEOBOX_1"/>
    <property type="match status" value="1"/>
</dbReference>
<keyword evidence="4" id="KW-0805">Transcription regulation</keyword>
<dbReference type="Pfam" id="PF00046">
    <property type="entry name" value="Homeodomain"/>
    <property type="match status" value="1"/>
</dbReference>
<dbReference type="GO" id="GO:0009952">
    <property type="term" value="P:anterior/posterior pattern specification"/>
    <property type="evidence" value="ECO:0007669"/>
    <property type="project" value="TreeGrafter"/>
</dbReference>
<evidence type="ECO:0000256" key="8">
    <source>
        <dbReference type="ARBA" id="ARBA00023242"/>
    </source>
</evidence>
<dbReference type="PROSITE" id="PS50071">
    <property type="entry name" value="HOMEOBOX_2"/>
    <property type="match status" value="1"/>
</dbReference>
<dbReference type="GO" id="GO:0048704">
    <property type="term" value="P:embryonic skeletal system morphogenesis"/>
    <property type="evidence" value="ECO:0007669"/>
    <property type="project" value="TreeGrafter"/>
</dbReference>
<feature type="compositionally biased region" description="Low complexity" evidence="11">
    <location>
        <begin position="152"/>
        <end position="161"/>
    </location>
</feature>
<keyword evidence="13" id="KW-1185">Reference proteome</keyword>
<dbReference type="RefSeq" id="XP_031417075.1">
    <property type="nucleotide sequence ID" value="XM_031561215.1"/>
</dbReference>
<dbReference type="InterPro" id="IPR009057">
    <property type="entry name" value="Homeodomain-like_sf"/>
</dbReference>
<feature type="region of interest" description="Disordered" evidence="11">
    <location>
        <begin position="369"/>
        <end position="389"/>
    </location>
</feature>
<keyword evidence="8 9" id="KW-0539">Nucleus</keyword>
<dbReference type="PANTHER" id="PTHR45664:SF18">
    <property type="entry name" value="HOMEOBOX PROTEIN HOX3"/>
    <property type="match status" value="1"/>
</dbReference>
<feature type="domain" description="Homeobox" evidence="12">
    <location>
        <begin position="159"/>
        <end position="219"/>
    </location>
</feature>
<protein>
    <submittedName>
        <fullName evidence="14 15">Homeobox protein Hox-B3a-like</fullName>
    </submittedName>
</protein>
<evidence type="ECO:0000256" key="10">
    <source>
        <dbReference type="RuleBase" id="RU000682"/>
    </source>
</evidence>
<evidence type="ECO:0000256" key="4">
    <source>
        <dbReference type="ARBA" id="ARBA00023015"/>
    </source>
</evidence>
<dbReference type="PROSITE" id="PS00032">
    <property type="entry name" value="ANTENNAPEDIA"/>
    <property type="match status" value="1"/>
</dbReference>
<dbReference type="InterPro" id="IPR017970">
    <property type="entry name" value="Homeobox_CS"/>
</dbReference>
<dbReference type="Proteomes" id="UP000515152">
    <property type="component" value="Chromosome 23"/>
</dbReference>
<comment type="similarity">
    <text evidence="2">Belongs to the Antp homeobox family.</text>
</comment>
<evidence type="ECO:0000256" key="5">
    <source>
        <dbReference type="ARBA" id="ARBA00023125"/>
    </source>
</evidence>
<evidence type="ECO:0000256" key="11">
    <source>
        <dbReference type="SAM" id="MobiDB-lite"/>
    </source>
</evidence>
<feature type="region of interest" description="Disordered" evidence="11">
    <location>
        <begin position="82"/>
        <end position="164"/>
    </location>
</feature>
<accession>A0A6P8EZ30</accession>
<evidence type="ECO:0000313" key="13">
    <source>
        <dbReference type="Proteomes" id="UP000515152"/>
    </source>
</evidence>
<evidence type="ECO:0000256" key="6">
    <source>
        <dbReference type="ARBA" id="ARBA00023155"/>
    </source>
</evidence>
<evidence type="ECO:0000313" key="14">
    <source>
        <dbReference type="RefSeq" id="XP_031417074.1"/>
    </source>
</evidence>
<dbReference type="GeneTree" id="ENSGT00940000159774"/>
<dbReference type="KEGG" id="char:105888727"/>
<dbReference type="CDD" id="cd00086">
    <property type="entry name" value="homeodomain"/>
    <property type="match status" value="1"/>
</dbReference>
<dbReference type="GO" id="GO:0005634">
    <property type="term" value="C:nucleus"/>
    <property type="evidence" value="ECO:0007669"/>
    <property type="project" value="UniProtKB-SubCell"/>
</dbReference>
<evidence type="ECO:0000313" key="15">
    <source>
        <dbReference type="RefSeq" id="XP_031417075.1"/>
    </source>
</evidence>
<sequence length="389" mass="43023">MKTSLEMQETALAVDSSGFEAYPLQGFGFDDVPPGLQVSAQSERPACSLQCFDNCTPYQRRESGLQNTGCLSACPPNGLPQSSAISTHSSGSSLLQSGVEEERNKISSSIHNNNSTGSKQIFPWMKDSRHNSKVKRSPPSAHAVNEESGNGRKSPAAPSASKRARTAYTSAQLVELEKEFHFNRYLCRPRRVEMANLLNISERQIKIWFQNRRMKYKKDEKFKGISMSSSSESSPSGSPTLYSRTGFINSLSSTGQSEDTFLASFNKSQCGAYGMHSTYSQTPNSCPSPQKYFNSIQYDHLDPSSRIYIAPAVQGSPGFVGGSCESPAPVYRLNHLSQIECHDLDSSVQVPASPQYELCESDVPYTQQTRYSPHHSQDRLLQDDRLTHL</sequence>
<dbReference type="RefSeq" id="XP_031417074.1">
    <property type="nucleotide sequence ID" value="XM_031561214.1"/>
</dbReference>
<keyword evidence="5 9" id="KW-0238">DNA-binding</keyword>
<organism evidence="13 15">
    <name type="scientific">Clupea harengus</name>
    <name type="common">Atlantic herring</name>
    <dbReference type="NCBI Taxonomy" id="7950"/>
    <lineage>
        <taxon>Eukaryota</taxon>
        <taxon>Metazoa</taxon>
        <taxon>Chordata</taxon>
        <taxon>Craniata</taxon>
        <taxon>Vertebrata</taxon>
        <taxon>Euteleostomi</taxon>
        <taxon>Actinopterygii</taxon>
        <taxon>Neopterygii</taxon>
        <taxon>Teleostei</taxon>
        <taxon>Clupei</taxon>
        <taxon>Clupeiformes</taxon>
        <taxon>Clupeoidei</taxon>
        <taxon>Clupeidae</taxon>
        <taxon>Clupea</taxon>
    </lineage>
</organism>
<dbReference type="GeneID" id="105888727"/>
<dbReference type="InterPro" id="IPR020479">
    <property type="entry name" value="HD_metazoa"/>
</dbReference>
<dbReference type="PANTHER" id="PTHR45664">
    <property type="entry name" value="PROTEIN ZERKNUELLT 1-RELATED"/>
    <property type="match status" value="1"/>
</dbReference>
<dbReference type="FunFam" id="1.10.10.60:FF:000094">
    <property type="entry name" value="Homeobox protein Hox-A3"/>
    <property type="match status" value="1"/>
</dbReference>
<feature type="DNA-binding region" description="Homeobox" evidence="9">
    <location>
        <begin position="161"/>
        <end position="220"/>
    </location>
</feature>
<evidence type="ECO:0000259" key="12">
    <source>
        <dbReference type="PROSITE" id="PS50071"/>
    </source>
</evidence>
<feature type="compositionally biased region" description="Low complexity" evidence="11">
    <location>
        <begin position="82"/>
        <end position="98"/>
    </location>
</feature>
<dbReference type="SMART" id="SM00389">
    <property type="entry name" value="HOX"/>
    <property type="match status" value="1"/>
</dbReference>
<dbReference type="OrthoDB" id="6159439at2759"/>
<comment type="subcellular location">
    <subcellularLocation>
        <location evidence="1 9 10">Nucleus</location>
    </subcellularLocation>
</comment>
<evidence type="ECO:0000256" key="2">
    <source>
        <dbReference type="ARBA" id="ARBA00009107"/>
    </source>
</evidence>
<dbReference type="GO" id="GO:0000981">
    <property type="term" value="F:DNA-binding transcription factor activity, RNA polymerase II-specific"/>
    <property type="evidence" value="ECO:0007669"/>
    <property type="project" value="InterPro"/>
</dbReference>
<dbReference type="InterPro" id="IPR001356">
    <property type="entry name" value="HD"/>
</dbReference>
<dbReference type="PRINTS" id="PR00024">
    <property type="entry name" value="HOMEOBOX"/>
</dbReference>
<proteinExistence type="inferred from homology"/>
<evidence type="ECO:0000256" key="1">
    <source>
        <dbReference type="ARBA" id="ARBA00004123"/>
    </source>
</evidence>
<reference evidence="14 15" key="1">
    <citation type="submission" date="2025-04" db="UniProtKB">
        <authorList>
            <consortium name="RefSeq"/>
        </authorList>
    </citation>
    <scope>IDENTIFICATION</scope>
</reference>
<evidence type="ECO:0000256" key="3">
    <source>
        <dbReference type="ARBA" id="ARBA00022473"/>
    </source>
</evidence>
<keyword evidence="3" id="KW-0217">Developmental protein</keyword>
<feature type="compositionally biased region" description="Low complexity" evidence="11">
    <location>
        <begin position="106"/>
        <end position="115"/>
    </location>
</feature>
<feature type="compositionally biased region" description="Basic and acidic residues" evidence="11">
    <location>
        <begin position="375"/>
        <end position="389"/>
    </location>
</feature>
<evidence type="ECO:0000256" key="7">
    <source>
        <dbReference type="ARBA" id="ARBA00023163"/>
    </source>
</evidence>
<dbReference type="GO" id="GO:0000978">
    <property type="term" value="F:RNA polymerase II cis-regulatory region sequence-specific DNA binding"/>
    <property type="evidence" value="ECO:0007669"/>
    <property type="project" value="TreeGrafter"/>
</dbReference>
<gene>
    <name evidence="14 15" type="primary">LOC105888727</name>
</gene>
<dbReference type="AlphaFoldDB" id="A0A6P8EZ30"/>
<name>A0A6P8EZ30_CLUHA</name>